<organism evidence="1 2">
    <name type="scientific">Musa balbisiana</name>
    <name type="common">Banana</name>
    <dbReference type="NCBI Taxonomy" id="52838"/>
    <lineage>
        <taxon>Eukaryota</taxon>
        <taxon>Viridiplantae</taxon>
        <taxon>Streptophyta</taxon>
        <taxon>Embryophyta</taxon>
        <taxon>Tracheophyta</taxon>
        <taxon>Spermatophyta</taxon>
        <taxon>Magnoliopsida</taxon>
        <taxon>Liliopsida</taxon>
        <taxon>Zingiberales</taxon>
        <taxon>Musaceae</taxon>
        <taxon>Musa</taxon>
    </lineage>
</organism>
<dbReference type="Proteomes" id="UP000317650">
    <property type="component" value="Chromosome 4"/>
</dbReference>
<dbReference type="AlphaFoldDB" id="A0A4S8KGJ5"/>
<sequence length="118" mass="13093">MRRGGSWLRSSRASGDLHGDRSEFGGCGRGVLGAVRSPIWRRWSNSYWCFVGLLLHNVTASSAEDGARPRMARSTRSIGPPSMSYQMVLEMLVLVLFLYASLSDDGSCFFFFMLLGFA</sequence>
<gene>
    <name evidence="1" type="ORF">C4D60_Mb04t33770</name>
</gene>
<reference evidence="1 2" key="1">
    <citation type="journal article" date="2019" name="Nat. Plants">
        <title>Genome sequencing of Musa balbisiana reveals subgenome evolution and function divergence in polyploid bananas.</title>
        <authorList>
            <person name="Yao X."/>
        </authorList>
    </citation>
    <scope>NUCLEOTIDE SEQUENCE [LARGE SCALE GENOMIC DNA]</scope>
    <source>
        <strain evidence="2">cv. DH-PKW</strain>
        <tissue evidence="1">Leaves</tissue>
    </source>
</reference>
<accession>A0A4S8KGJ5</accession>
<keyword evidence="2" id="KW-1185">Reference proteome</keyword>
<name>A0A4S8KGJ5_MUSBA</name>
<dbReference type="EMBL" id="PYDT01000001">
    <property type="protein sequence ID" value="THU74474.1"/>
    <property type="molecule type" value="Genomic_DNA"/>
</dbReference>
<comment type="caution">
    <text evidence="1">The sequence shown here is derived from an EMBL/GenBank/DDBJ whole genome shotgun (WGS) entry which is preliminary data.</text>
</comment>
<protein>
    <submittedName>
        <fullName evidence="1">Uncharacterized protein</fullName>
    </submittedName>
</protein>
<evidence type="ECO:0000313" key="1">
    <source>
        <dbReference type="EMBL" id="THU74474.1"/>
    </source>
</evidence>
<proteinExistence type="predicted"/>
<evidence type="ECO:0000313" key="2">
    <source>
        <dbReference type="Proteomes" id="UP000317650"/>
    </source>
</evidence>